<evidence type="ECO:0000313" key="1">
    <source>
        <dbReference type="EMBL" id="SDD34742.1"/>
    </source>
</evidence>
<name>A0A1G6U001_9BACT</name>
<evidence type="ECO:0000313" key="2">
    <source>
        <dbReference type="Proteomes" id="UP000199452"/>
    </source>
</evidence>
<dbReference type="AlphaFoldDB" id="A0A1G6U001"/>
<organism evidence="1 2">
    <name type="scientific">Williamwhitmania taraxaci</name>
    <dbReference type="NCBI Taxonomy" id="1640674"/>
    <lineage>
        <taxon>Bacteria</taxon>
        <taxon>Pseudomonadati</taxon>
        <taxon>Bacteroidota</taxon>
        <taxon>Bacteroidia</taxon>
        <taxon>Bacteroidales</taxon>
        <taxon>Williamwhitmaniaceae</taxon>
        <taxon>Williamwhitmania</taxon>
    </lineage>
</organism>
<gene>
    <name evidence="1" type="ORF">SAMN05216323_11452</name>
</gene>
<dbReference type="PROSITE" id="PS51257">
    <property type="entry name" value="PROKAR_LIPOPROTEIN"/>
    <property type="match status" value="1"/>
</dbReference>
<protein>
    <submittedName>
        <fullName evidence="1">Uncharacterized protein</fullName>
    </submittedName>
</protein>
<dbReference type="EMBL" id="FMYP01000145">
    <property type="protein sequence ID" value="SDD34742.1"/>
    <property type="molecule type" value="Genomic_DNA"/>
</dbReference>
<sequence length="217" mass="25464">MLNLGNRFYHVIALVSILIFTFSCKNKNIRQETILYEKYSKSIALDDYNKLFVSANDTLKSWKTNNLQDYEFLNLYACRIDSLMCFNSSNNKLIGAILVSNEFSYTNFSDGITIFNGVRIKKNWYFFTGASIVLPREYYEKDIHTPLSFEKLHEIAMKEVFSGYLKKNLQGKWEVNEDFFGSITNYDAYNYPYSTQDSYDKSVLKLVRANWENRGIK</sequence>
<dbReference type="Proteomes" id="UP000199452">
    <property type="component" value="Unassembled WGS sequence"/>
</dbReference>
<accession>A0A1G6U001</accession>
<keyword evidence="2" id="KW-1185">Reference proteome</keyword>
<proteinExistence type="predicted"/>
<reference evidence="1 2" key="1">
    <citation type="submission" date="2016-09" db="EMBL/GenBank/DDBJ databases">
        <authorList>
            <person name="Capua I."/>
            <person name="De Benedictis P."/>
            <person name="Joannis T."/>
            <person name="Lombin L.H."/>
            <person name="Cattoli G."/>
        </authorList>
    </citation>
    <scope>NUCLEOTIDE SEQUENCE [LARGE SCALE GENOMIC DNA]</scope>
    <source>
        <strain evidence="1 2">A7P-90m</strain>
    </source>
</reference>